<evidence type="ECO:0000313" key="1">
    <source>
        <dbReference type="EMBL" id="RCV93574.1"/>
    </source>
</evidence>
<sequence length="103" mass="11487">MDHSPTLSTLTAAIIPFLSISQIRRMGKNLRDNDVRSATLRQIQELANTVSSMPVTYEQDGLGDQAIAYLHYFMGGADFFITEKDMKGDGTLGGCPRMVRYRL</sequence>
<proteinExistence type="predicted"/>
<gene>
    <name evidence="1" type="ORF">DU506_00010</name>
</gene>
<dbReference type="AlphaFoldDB" id="A0A368U9H1"/>
<evidence type="ECO:0000313" key="2">
    <source>
        <dbReference type="Proteomes" id="UP000253204"/>
    </source>
</evidence>
<name>A0A368U9H1_9GAMM</name>
<reference evidence="1 2" key="1">
    <citation type="submission" date="2018-07" db="EMBL/GenBank/DDBJ databases">
        <title>Halomonas rutogse sp. nov., isolated from Lake TangqianCo on Tibetan Plateau.</title>
        <authorList>
            <person name="Lu H."/>
            <person name="Xing P."/>
            <person name="Wu Q."/>
        </authorList>
    </citation>
    <scope>NUCLEOTIDE SEQUENCE [LARGE SCALE GENOMIC DNA]</scope>
    <source>
        <strain evidence="1 2">TQ8S</strain>
    </source>
</reference>
<organism evidence="1 2">
    <name type="scientific">Vreelandella rituensis</name>
    <dbReference type="NCBI Taxonomy" id="2282306"/>
    <lineage>
        <taxon>Bacteria</taxon>
        <taxon>Pseudomonadati</taxon>
        <taxon>Pseudomonadota</taxon>
        <taxon>Gammaproteobacteria</taxon>
        <taxon>Oceanospirillales</taxon>
        <taxon>Halomonadaceae</taxon>
        <taxon>Vreelandella</taxon>
    </lineage>
</organism>
<dbReference type="RefSeq" id="WP_114484902.1">
    <property type="nucleotide sequence ID" value="NZ_CBCSHM010000005.1"/>
</dbReference>
<keyword evidence="2" id="KW-1185">Reference proteome</keyword>
<dbReference type="OrthoDB" id="8545945at2"/>
<dbReference type="EMBL" id="QPIJ01000001">
    <property type="protein sequence ID" value="RCV93574.1"/>
    <property type="molecule type" value="Genomic_DNA"/>
</dbReference>
<dbReference type="Proteomes" id="UP000253204">
    <property type="component" value="Unassembled WGS sequence"/>
</dbReference>
<comment type="caution">
    <text evidence="1">The sequence shown here is derived from an EMBL/GenBank/DDBJ whole genome shotgun (WGS) entry which is preliminary data.</text>
</comment>
<accession>A0A368U9H1</accession>
<protein>
    <submittedName>
        <fullName evidence="1">Uncharacterized protein</fullName>
    </submittedName>
</protein>